<evidence type="ECO:0000313" key="10">
    <source>
        <dbReference type="EMBL" id="KAE9332990.1"/>
    </source>
</evidence>
<keyword evidence="6" id="KW-0255">Endonuclease</keyword>
<evidence type="ECO:0000259" key="9">
    <source>
        <dbReference type="PROSITE" id="PS50878"/>
    </source>
</evidence>
<evidence type="ECO:0000256" key="3">
    <source>
        <dbReference type="ARBA" id="ARBA00022695"/>
    </source>
</evidence>
<evidence type="ECO:0000256" key="6">
    <source>
        <dbReference type="ARBA" id="ARBA00022759"/>
    </source>
</evidence>
<reference evidence="10 11" key="1">
    <citation type="submission" date="2018-08" db="EMBL/GenBank/DDBJ databases">
        <title>Genomic investigation of the strawberry pathogen Phytophthora fragariae indicates pathogenicity is determined by transcriptional variation in three key races.</title>
        <authorList>
            <person name="Adams T.M."/>
            <person name="Armitage A.D."/>
            <person name="Sobczyk M.K."/>
            <person name="Bates H.J."/>
            <person name="Dunwell J.M."/>
            <person name="Nellist C.F."/>
            <person name="Harrison R.J."/>
        </authorList>
    </citation>
    <scope>NUCLEOTIDE SEQUENCE [LARGE SCALE GENOMIC DNA]</scope>
    <source>
        <strain evidence="10 11">SCRP333</strain>
    </source>
</reference>
<dbReference type="PROSITE" id="PS50878">
    <property type="entry name" value="RT_POL"/>
    <property type="match status" value="1"/>
</dbReference>
<proteinExistence type="predicted"/>
<evidence type="ECO:0000256" key="4">
    <source>
        <dbReference type="ARBA" id="ARBA00022722"/>
    </source>
</evidence>
<sequence length="564" mass="64169">MREFNDKLVKLGWVYRNQANRWACPALPVRKPGTEDFRQTSDYNPLNAVTEPIAGVMPNLIAKLQHARHKRHYGLFDFIKGFWQLPLAESSQEMLSYATDEGVFTPTRVPQGSCDAALHFPATMEKCFAELVYKSLLIWIDDLLLFADTIEEYLAALETLFDTMAHYGLKFSVMKTCLYQQSVTWCGKIISENGMTHDPRRIDALLNMPPPSTAGELQQFICASNWMRDSLIDYARTIQPLQQCLDRGLEGKRKTKRVAAGIALQLNESELVSFDNVKKLLANSSTLAHPKDNATFALFCDASDVGWSAILTQVESWDDAKPVTEQNHELLTCKGGTFTGTQLPWSVTEKEAFPIVSACDDLNYLLLRPGGFKIFCDHRNLIYMFAPHPETKKHIRGKLLRWSLKLTEYRYTIAHIEDEQNVWADLVSRWGGASPTSVMRFKRVTRMQTQAEKRPLLRPLDKDSFVWPTLSEIAVTQKAHLQDRPESCTQGDDGVYRSDGKIWVPEGASGLIQRLFIVSHCGPQGHRGEAVMLNHIKRIFKFKEMAQRARRFLKSCLLCHHVKG</sequence>
<keyword evidence="11" id="KW-1185">Reference proteome</keyword>
<dbReference type="InterPro" id="IPR000477">
    <property type="entry name" value="RT_dom"/>
</dbReference>
<dbReference type="Pfam" id="PF00078">
    <property type="entry name" value="RVT_1"/>
    <property type="match status" value="1"/>
</dbReference>
<organism evidence="10 11">
    <name type="scientific">Phytophthora rubi</name>
    <dbReference type="NCBI Taxonomy" id="129364"/>
    <lineage>
        <taxon>Eukaryota</taxon>
        <taxon>Sar</taxon>
        <taxon>Stramenopiles</taxon>
        <taxon>Oomycota</taxon>
        <taxon>Peronosporomycetes</taxon>
        <taxon>Peronosporales</taxon>
        <taxon>Peronosporaceae</taxon>
        <taxon>Phytophthora</taxon>
    </lineage>
</organism>
<dbReference type="GO" id="GO:0004519">
    <property type="term" value="F:endonuclease activity"/>
    <property type="evidence" value="ECO:0007669"/>
    <property type="project" value="UniProtKB-KW"/>
</dbReference>
<accession>A0A6A4F4L9</accession>
<dbReference type="Proteomes" id="UP000434957">
    <property type="component" value="Unassembled WGS sequence"/>
</dbReference>
<dbReference type="PANTHER" id="PTHR33064">
    <property type="entry name" value="POL PROTEIN"/>
    <property type="match status" value="1"/>
</dbReference>
<evidence type="ECO:0000256" key="1">
    <source>
        <dbReference type="ARBA" id="ARBA00022670"/>
    </source>
</evidence>
<keyword evidence="2" id="KW-0808">Transferase</keyword>
<evidence type="ECO:0000256" key="2">
    <source>
        <dbReference type="ARBA" id="ARBA00022679"/>
    </source>
</evidence>
<comment type="caution">
    <text evidence="10">The sequence shown here is derived from an EMBL/GenBank/DDBJ whole genome shotgun (WGS) entry which is preliminary data.</text>
</comment>
<keyword evidence="5" id="KW-0064">Aspartyl protease</keyword>
<keyword evidence="1" id="KW-0645">Protease</keyword>
<evidence type="ECO:0000256" key="5">
    <source>
        <dbReference type="ARBA" id="ARBA00022750"/>
    </source>
</evidence>
<gene>
    <name evidence="10" type="ORF">PR003_g14240</name>
</gene>
<dbReference type="InterPro" id="IPR043502">
    <property type="entry name" value="DNA/RNA_pol_sf"/>
</dbReference>
<evidence type="ECO:0000313" key="11">
    <source>
        <dbReference type="Proteomes" id="UP000434957"/>
    </source>
</evidence>
<dbReference type="Gene3D" id="3.30.70.270">
    <property type="match status" value="2"/>
</dbReference>
<dbReference type="GO" id="GO:0006508">
    <property type="term" value="P:proteolysis"/>
    <property type="evidence" value="ECO:0007669"/>
    <property type="project" value="UniProtKB-KW"/>
</dbReference>
<dbReference type="GO" id="GO:0004190">
    <property type="term" value="F:aspartic-type endopeptidase activity"/>
    <property type="evidence" value="ECO:0007669"/>
    <property type="project" value="UniProtKB-KW"/>
</dbReference>
<dbReference type="PANTHER" id="PTHR33064:SF37">
    <property type="entry name" value="RIBONUCLEASE H"/>
    <property type="match status" value="1"/>
</dbReference>
<keyword evidence="7" id="KW-0378">Hydrolase</keyword>
<name>A0A6A4F4L9_9STRA</name>
<dbReference type="Gene3D" id="3.10.10.10">
    <property type="entry name" value="HIV Type 1 Reverse Transcriptase, subunit A, domain 1"/>
    <property type="match status" value="1"/>
</dbReference>
<dbReference type="InterPro" id="IPR043128">
    <property type="entry name" value="Rev_trsase/Diguanyl_cyclase"/>
</dbReference>
<dbReference type="GO" id="GO:0003964">
    <property type="term" value="F:RNA-directed DNA polymerase activity"/>
    <property type="evidence" value="ECO:0007669"/>
    <property type="project" value="UniProtKB-KW"/>
</dbReference>
<dbReference type="CDD" id="cd09274">
    <property type="entry name" value="RNase_HI_RT_Ty3"/>
    <property type="match status" value="1"/>
</dbReference>
<keyword evidence="3" id="KW-0548">Nucleotidyltransferase</keyword>
<evidence type="ECO:0000256" key="8">
    <source>
        <dbReference type="ARBA" id="ARBA00022918"/>
    </source>
</evidence>
<keyword evidence="4" id="KW-0540">Nuclease</keyword>
<dbReference type="SUPFAM" id="SSF56672">
    <property type="entry name" value="DNA/RNA polymerases"/>
    <property type="match status" value="1"/>
</dbReference>
<dbReference type="InterPro" id="IPR041373">
    <property type="entry name" value="RT_RNaseH"/>
</dbReference>
<dbReference type="InterPro" id="IPR051320">
    <property type="entry name" value="Viral_Replic_Matur_Polypro"/>
</dbReference>
<dbReference type="EMBL" id="QXFT01000935">
    <property type="protein sequence ID" value="KAE9332990.1"/>
    <property type="molecule type" value="Genomic_DNA"/>
</dbReference>
<evidence type="ECO:0000256" key="7">
    <source>
        <dbReference type="ARBA" id="ARBA00022801"/>
    </source>
</evidence>
<dbReference type="Pfam" id="PF17917">
    <property type="entry name" value="RT_RNaseH"/>
    <property type="match status" value="1"/>
</dbReference>
<feature type="domain" description="Reverse transcriptase" evidence="9">
    <location>
        <begin position="1"/>
        <end position="190"/>
    </location>
</feature>
<dbReference type="AlphaFoldDB" id="A0A6A4F4L9"/>
<keyword evidence="8" id="KW-0695">RNA-directed DNA polymerase</keyword>
<protein>
    <recommendedName>
        <fullName evidence="9">Reverse transcriptase domain-containing protein</fullName>
    </recommendedName>
</protein>